<evidence type="ECO:0000259" key="6">
    <source>
        <dbReference type="Pfam" id="PF08406"/>
    </source>
</evidence>
<keyword evidence="8" id="KW-1185">Reference proteome</keyword>
<dbReference type="AlphaFoldDB" id="A0A7K1V2F6"/>
<dbReference type="InterPro" id="IPR050764">
    <property type="entry name" value="CbbQ/NirQ/NorQ/GpvN"/>
</dbReference>
<dbReference type="InterPro" id="IPR013615">
    <property type="entry name" value="CbbQ_C"/>
</dbReference>
<evidence type="ECO:0000259" key="5">
    <source>
        <dbReference type="Pfam" id="PF07728"/>
    </source>
</evidence>
<sequence length="325" mass="34473">MGLGRGNALRGSRLASARPGGSRGARLGTAYGGGTRSARRWRPIEQKEGVVTEAISSVSSTVGGAEAPLYLPVGDETEVFAAAWRSGLPILLKGPTGCGKTRLVEHMVHRFGVPLFTVSCHEDMTASDLLGRYLLVGGDTRWVDGPLTRAVREGGICYLDEVVEARQDAIVAIHSLTDHRRQLSLERLGGTLLSAAPGFQLVVSYNPGYQSVLKDLKASTRQRMVAIELGFPPAEIERKILIEESGISDVEADNLIRLGQAIRRLDDAGLCEVASTRTLIAAAALMQQGLSFRTATIAAIAGPLTDDPGLRGGLVSLLDAYSTTG</sequence>
<feature type="domain" description="ATPase dynein-related AAA" evidence="5">
    <location>
        <begin position="89"/>
        <end position="224"/>
    </location>
</feature>
<keyword evidence="2" id="KW-0547">Nucleotide-binding</keyword>
<dbReference type="PANTHER" id="PTHR42759">
    <property type="entry name" value="MOXR FAMILY PROTEIN"/>
    <property type="match status" value="1"/>
</dbReference>
<dbReference type="GO" id="GO:0016887">
    <property type="term" value="F:ATP hydrolysis activity"/>
    <property type="evidence" value="ECO:0007669"/>
    <property type="project" value="InterPro"/>
</dbReference>
<dbReference type="InterPro" id="IPR027417">
    <property type="entry name" value="P-loop_NTPase"/>
</dbReference>
<feature type="domain" description="CbbQ/NirQ/NorQ C-terminal" evidence="6">
    <location>
        <begin position="237"/>
        <end position="320"/>
    </location>
</feature>
<evidence type="ECO:0000256" key="3">
    <source>
        <dbReference type="ARBA" id="ARBA00022840"/>
    </source>
</evidence>
<comment type="similarity">
    <text evidence="1">Belongs to the CbbQ/NirQ/NorQ/GpvN family.</text>
</comment>
<dbReference type="SUPFAM" id="SSF52540">
    <property type="entry name" value="P-loop containing nucleoside triphosphate hydrolases"/>
    <property type="match status" value="1"/>
</dbReference>
<evidence type="ECO:0000256" key="1">
    <source>
        <dbReference type="ARBA" id="ARBA00009417"/>
    </source>
</evidence>
<dbReference type="Proteomes" id="UP000466794">
    <property type="component" value="Unassembled WGS sequence"/>
</dbReference>
<keyword evidence="3" id="KW-0067">ATP-binding</keyword>
<dbReference type="EMBL" id="WRPP01000005">
    <property type="protein sequence ID" value="MVU80816.1"/>
    <property type="molecule type" value="Genomic_DNA"/>
</dbReference>
<accession>A0A7K1V2F6</accession>
<gene>
    <name evidence="7" type="ORF">GPX89_26625</name>
</gene>
<evidence type="ECO:0000256" key="4">
    <source>
        <dbReference type="SAM" id="MobiDB-lite"/>
    </source>
</evidence>
<dbReference type="PANTHER" id="PTHR42759:SF7">
    <property type="entry name" value="DENITRIFICATION REGULATORY PROTEIN NIRQ"/>
    <property type="match status" value="1"/>
</dbReference>
<organism evidence="7 8">
    <name type="scientific">Nocardia terrae</name>
    <dbReference type="NCBI Taxonomy" id="2675851"/>
    <lineage>
        <taxon>Bacteria</taxon>
        <taxon>Bacillati</taxon>
        <taxon>Actinomycetota</taxon>
        <taxon>Actinomycetes</taxon>
        <taxon>Mycobacteriales</taxon>
        <taxon>Nocardiaceae</taxon>
        <taxon>Nocardia</taxon>
    </lineage>
</organism>
<protein>
    <submittedName>
        <fullName evidence="7">AAA domain-containing protein</fullName>
    </submittedName>
</protein>
<feature type="region of interest" description="Disordered" evidence="4">
    <location>
        <begin position="1"/>
        <end position="39"/>
    </location>
</feature>
<reference evidence="7 8" key="1">
    <citation type="submission" date="2019-12" db="EMBL/GenBank/DDBJ databases">
        <title>Nocardia sp. nov. ET3-3 isolated from soil.</title>
        <authorList>
            <person name="Kanchanasin P."/>
            <person name="Tanasupawat S."/>
            <person name="Yuki M."/>
            <person name="Kudo T."/>
        </authorList>
    </citation>
    <scope>NUCLEOTIDE SEQUENCE [LARGE SCALE GENOMIC DNA]</scope>
    <source>
        <strain evidence="7 8">ET3-3</strain>
    </source>
</reference>
<dbReference type="InterPro" id="IPR011704">
    <property type="entry name" value="ATPase_dyneun-rel_AAA"/>
</dbReference>
<dbReference type="Pfam" id="PF07728">
    <property type="entry name" value="AAA_5"/>
    <property type="match status" value="1"/>
</dbReference>
<name>A0A7K1V2F6_9NOCA</name>
<proteinExistence type="inferred from homology"/>
<comment type="caution">
    <text evidence="7">The sequence shown here is derived from an EMBL/GenBank/DDBJ whole genome shotgun (WGS) entry which is preliminary data.</text>
</comment>
<dbReference type="Gene3D" id="3.40.50.300">
    <property type="entry name" value="P-loop containing nucleotide triphosphate hydrolases"/>
    <property type="match status" value="1"/>
</dbReference>
<dbReference type="Pfam" id="PF08406">
    <property type="entry name" value="CbbQ_C"/>
    <property type="match status" value="1"/>
</dbReference>
<dbReference type="GO" id="GO:0005524">
    <property type="term" value="F:ATP binding"/>
    <property type="evidence" value="ECO:0007669"/>
    <property type="project" value="UniProtKB-KW"/>
</dbReference>
<evidence type="ECO:0000313" key="8">
    <source>
        <dbReference type="Proteomes" id="UP000466794"/>
    </source>
</evidence>
<evidence type="ECO:0000256" key="2">
    <source>
        <dbReference type="ARBA" id="ARBA00022741"/>
    </source>
</evidence>
<evidence type="ECO:0000313" key="7">
    <source>
        <dbReference type="EMBL" id="MVU80816.1"/>
    </source>
</evidence>